<keyword evidence="3" id="KW-1185">Reference proteome</keyword>
<evidence type="ECO:0000313" key="3">
    <source>
        <dbReference type="Proteomes" id="UP000829685"/>
    </source>
</evidence>
<name>A0A9P9WJ31_9PEZI</name>
<accession>A0A9P9WJ31</accession>
<organism evidence="2 3">
    <name type="scientific">Neoarthrinium moseri</name>
    <dbReference type="NCBI Taxonomy" id="1658444"/>
    <lineage>
        <taxon>Eukaryota</taxon>
        <taxon>Fungi</taxon>
        <taxon>Dikarya</taxon>
        <taxon>Ascomycota</taxon>
        <taxon>Pezizomycotina</taxon>
        <taxon>Sordariomycetes</taxon>
        <taxon>Xylariomycetidae</taxon>
        <taxon>Amphisphaeriales</taxon>
        <taxon>Apiosporaceae</taxon>
        <taxon>Neoarthrinium</taxon>
    </lineage>
</organism>
<feature type="compositionally biased region" description="Low complexity" evidence="1">
    <location>
        <begin position="172"/>
        <end position="217"/>
    </location>
</feature>
<protein>
    <submittedName>
        <fullName evidence="2">Uncharacterized protein</fullName>
    </submittedName>
</protein>
<proteinExistence type="predicted"/>
<evidence type="ECO:0000256" key="1">
    <source>
        <dbReference type="SAM" id="MobiDB-lite"/>
    </source>
</evidence>
<sequence>MPTQDLGEVVRVPEGLARGPRTPRKPREAKQNRALSCDKVSPTARRFWSPGGRSAPGGLLAPSEAPPISPAISTPILQILQGTASYGPFLHWPLFEGFPFVSRKLAKYKRGLSGWEILNSLPFRLSIVAIPVLVTYTSHHNTNHPDAILHPPAEKPRTQSSHSQFIPRTMLPVRSVARSGVPRAAARPARVPRSQPRFQSTTSSSSASTGPSGSSHIASGVAGGVAAASLLYGVYYFSPSGRMSRTVNKTVKEANNKYKEAAQKLQQSTPDADQTINSIKQFCYSYVAWVPGGRQYVDAAFKDIETVRKNHREEADQLVNDAYKQFQDLSKSGLSIETASKAAEVLADLSKKVGSLASDALSDVLDNHPELKEKFGGSIDQLKRMGDQYGPEAKKQVDETWQQVRDVLGGGLTAANFDKARKLIQEKVEQVKKLGDEAWKKGLEQAKPLLDKNPKVKELVEKNADDLKQGNVQELFQQAKKAVESGETGSFEDYINKAVKKTKSKGSQLTSGSGLEQYFDMIPNGSEILSKLQQMKEVAEKHGDEGEKLVKETMNELKQVLEGKSKKAQEIIDNAKKESK</sequence>
<dbReference type="EMBL" id="JAFIMR010000021">
    <property type="protein sequence ID" value="KAI1865784.1"/>
    <property type="molecule type" value="Genomic_DNA"/>
</dbReference>
<gene>
    <name evidence="2" type="ORF">JX265_008107</name>
</gene>
<dbReference type="AlphaFoldDB" id="A0A9P9WJ31"/>
<reference evidence="2" key="1">
    <citation type="submission" date="2021-03" db="EMBL/GenBank/DDBJ databases">
        <title>Revisited historic fungal species revealed as producer of novel bioactive compounds through whole genome sequencing and comparative genomics.</title>
        <authorList>
            <person name="Vignolle G.A."/>
            <person name="Hochenegger N."/>
            <person name="Mach R.L."/>
            <person name="Mach-Aigner A.R."/>
            <person name="Javad Rahimi M."/>
            <person name="Salim K.A."/>
            <person name="Chan C.M."/>
            <person name="Lim L.B.L."/>
            <person name="Cai F."/>
            <person name="Druzhinina I.S."/>
            <person name="U'Ren J.M."/>
            <person name="Derntl C."/>
        </authorList>
    </citation>
    <scope>NUCLEOTIDE SEQUENCE</scope>
    <source>
        <strain evidence="2">TUCIM 5799</strain>
    </source>
</reference>
<feature type="region of interest" description="Disordered" evidence="1">
    <location>
        <begin position="144"/>
        <end position="217"/>
    </location>
</feature>
<dbReference type="Proteomes" id="UP000829685">
    <property type="component" value="Unassembled WGS sequence"/>
</dbReference>
<feature type="region of interest" description="Disordered" evidence="1">
    <location>
        <begin position="1"/>
        <end position="36"/>
    </location>
</feature>
<dbReference type="SUPFAM" id="SSF69989">
    <property type="entry name" value="C-terminal domain of PLC-beta"/>
    <property type="match status" value="1"/>
</dbReference>
<comment type="caution">
    <text evidence="2">The sequence shown here is derived from an EMBL/GenBank/DDBJ whole genome shotgun (WGS) entry which is preliminary data.</text>
</comment>
<evidence type="ECO:0000313" key="2">
    <source>
        <dbReference type="EMBL" id="KAI1865784.1"/>
    </source>
</evidence>